<reference evidence="2 3" key="1">
    <citation type="submission" date="2016-07" db="EMBL/GenBank/DDBJ databases">
        <title>Draft genome sequence of Prauserella sp. YIM 121212, isolated from alkaline soil.</title>
        <authorList>
            <person name="Ruckert C."/>
            <person name="Albersmeier A."/>
            <person name="Jiang C.-L."/>
            <person name="Jiang Y."/>
            <person name="Kalinowski J."/>
            <person name="Schneider O."/>
            <person name="Winkler A."/>
            <person name="Zotchev S.B."/>
        </authorList>
    </citation>
    <scope>NUCLEOTIDE SEQUENCE [LARGE SCALE GENOMIC DNA]</scope>
    <source>
        <strain evidence="2 3">YIM 121212</strain>
    </source>
</reference>
<proteinExistence type="predicted"/>
<evidence type="ECO:0008006" key="4">
    <source>
        <dbReference type="Google" id="ProtNLM"/>
    </source>
</evidence>
<dbReference type="Pfam" id="PF06197">
    <property type="entry name" value="DUF998"/>
    <property type="match status" value="1"/>
</dbReference>
<comment type="caution">
    <text evidence="2">The sequence shown here is derived from an EMBL/GenBank/DDBJ whole genome shotgun (WGS) entry which is preliminary data.</text>
</comment>
<evidence type="ECO:0000256" key="1">
    <source>
        <dbReference type="SAM" id="Phobius"/>
    </source>
</evidence>
<accession>A0A318LI32</accession>
<evidence type="ECO:0000313" key="3">
    <source>
        <dbReference type="Proteomes" id="UP000247892"/>
    </source>
</evidence>
<organism evidence="2 3">
    <name type="scientific">Prauserella flavalba</name>
    <dbReference type="NCBI Taxonomy" id="1477506"/>
    <lineage>
        <taxon>Bacteria</taxon>
        <taxon>Bacillati</taxon>
        <taxon>Actinomycetota</taxon>
        <taxon>Actinomycetes</taxon>
        <taxon>Pseudonocardiales</taxon>
        <taxon>Pseudonocardiaceae</taxon>
        <taxon>Prauserella</taxon>
    </lineage>
</organism>
<dbReference type="EMBL" id="MASU01000008">
    <property type="protein sequence ID" value="PXY29693.1"/>
    <property type="molecule type" value="Genomic_DNA"/>
</dbReference>
<keyword evidence="3" id="KW-1185">Reference proteome</keyword>
<feature type="transmembrane region" description="Helical" evidence="1">
    <location>
        <begin position="58"/>
        <end position="79"/>
    </location>
</feature>
<keyword evidence="1" id="KW-0472">Membrane</keyword>
<feature type="transmembrane region" description="Helical" evidence="1">
    <location>
        <begin position="127"/>
        <end position="146"/>
    </location>
</feature>
<protein>
    <recommendedName>
        <fullName evidence="4">DUF998 domain-containing protein</fullName>
    </recommendedName>
</protein>
<dbReference type="AlphaFoldDB" id="A0A318LI32"/>
<keyword evidence="1" id="KW-1133">Transmembrane helix</keyword>
<feature type="transmembrane region" description="Helical" evidence="1">
    <location>
        <begin position="158"/>
        <end position="180"/>
    </location>
</feature>
<keyword evidence="1" id="KW-0812">Transmembrane</keyword>
<name>A0A318LI32_9PSEU</name>
<dbReference type="RefSeq" id="WP_110339478.1">
    <property type="nucleotide sequence ID" value="NZ_JBHVKT010000061.1"/>
</dbReference>
<gene>
    <name evidence="2" type="ORF">BA062_21175</name>
</gene>
<feature type="transmembrane region" description="Helical" evidence="1">
    <location>
        <begin position="12"/>
        <end position="34"/>
    </location>
</feature>
<sequence>MADDAPARTSAALPATGLAALALGSLLMGLLHLLPVTSADVDPVRRTISEYALGSGKLLFDLAVLLVAAGSAAVFLALVRQGRVRALSATTLFGAAWTLGLLVIVVFPKTDWSIGPSLGGTIHRYASVVAFVALPLAVLAAARAAYPHSPGLRLLTRALAVTSLAWFGLIIGAVLVMLAGGEPWWRAIPLGLVERFLALNEVLALAALVPGLIRVRAPAAATAGPLVPS</sequence>
<feature type="transmembrane region" description="Helical" evidence="1">
    <location>
        <begin position="192"/>
        <end position="213"/>
    </location>
</feature>
<dbReference type="Proteomes" id="UP000247892">
    <property type="component" value="Unassembled WGS sequence"/>
</dbReference>
<evidence type="ECO:0000313" key="2">
    <source>
        <dbReference type="EMBL" id="PXY29693.1"/>
    </source>
</evidence>
<dbReference type="OrthoDB" id="3392476at2"/>
<feature type="transmembrane region" description="Helical" evidence="1">
    <location>
        <begin position="86"/>
        <end position="107"/>
    </location>
</feature>
<dbReference type="InterPro" id="IPR009339">
    <property type="entry name" value="DUF998"/>
</dbReference>